<dbReference type="Pfam" id="PF08448">
    <property type="entry name" value="PAS_4"/>
    <property type="match status" value="1"/>
</dbReference>
<dbReference type="CDD" id="cd01948">
    <property type="entry name" value="EAL"/>
    <property type="match status" value="1"/>
</dbReference>
<feature type="domain" description="GGDEF" evidence="4">
    <location>
        <begin position="309"/>
        <end position="442"/>
    </location>
</feature>
<dbReference type="Proteomes" id="UP001595803">
    <property type="component" value="Unassembled WGS sequence"/>
</dbReference>
<dbReference type="PROSITE" id="PS50887">
    <property type="entry name" value="GGDEF"/>
    <property type="match status" value="1"/>
</dbReference>
<feature type="domain" description="PAC" evidence="2">
    <location>
        <begin position="220"/>
        <end position="270"/>
    </location>
</feature>
<dbReference type="PANTHER" id="PTHR44757">
    <property type="entry name" value="DIGUANYLATE CYCLASE DGCP"/>
    <property type="match status" value="1"/>
</dbReference>
<dbReference type="SMART" id="SM00267">
    <property type="entry name" value="GGDEF"/>
    <property type="match status" value="1"/>
</dbReference>
<feature type="domain" description="EAL" evidence="3">
    <location>
        <begin position="451"/>
        <end position="701"/>
    </location>
</feature>
<dbReference type="InterPro" id="IPR035965">
    <property type="entry name" value="PAS-like_dom_sf"/>
</dbReference>
<dbReference type="NCBIfam" id="TIGR00254">
    <property type="entry name" value="GGDEF"/>
    <property type="match status" value="1"/>
</dbReference>
<feature type="domain" description="PAS" evidence="1">
    <location>
        <begin position="141"/>
        <end position="200"/>
    </location>
</feature>
<dbReference type="SUPFAM" id="SSF55785">
    <property type="entry name" value="PYP-like sensor domain (PAS domain)"/>
    <property type="match status" value="2"/>
</dbReference>
<proteinExistence type="predicted"/>
<dbReference type="PROSITE" id="PS50113">
    <property type="entry name" value="PAC"/>
    <property type="match status" value="1"/>
</dbReference>
<dbReference type="PANTHER" id="PTHR44757:SF2">
    <property type="entry name" value="BIOFILM ARCHITECTURE MAINTENANCE PROTEIN MBAA"/>
    <property type="match status" value="1"/>
</dbReference>
<gene>
    <name evidence="5" type="ORF">ACFOSB_21065</name>
</gene>
<organism evidence="5 6">
    <name type="scientific">Deinococcus rufus</name>
    <dbReference type="NCBI Taxonomy" id="2136097"/>
    <lineage>
        <taxon>Bacteria</taxon>
        <taxon>Thermotogati</taxon>
        <taxon>Deinococcota</taxon>
        <taxon>Deinococci</taxon>
        <taxon>Deinococcales</taxon>
        <taxon>Deinococcaceae</taxon>
        <taxon>Deinococcus</taxon>
    </lineage>
</organism>
<dbReference type="Pfam" id="PF13426">
    <property type="entry name" value="PAS_9"/>
    <property type="match status" value="1"/>
</dbReference>
<dbReference type="SMART" id="SM00086">
    <property type="entry name" value="PAC"/>
    <property type="match status" value="2"/>
</dbReference>
<dbReference type="CDD" id="cd01949">
    <property type="entry name" value="GGDEF"/>
    <property type="match status" value="1"/>
</dbReference>
<dbReference type="SMART" id="SM00052">
    <property type="entry name" value="EAL"/>
    <property type="match status" value="1"/>
</dbReference>
<evidence type="ECO:0000313" key="6">
    <source>
        <dbReference type="Proteomes" id="UP001595803"/>
    </source>
</evidence>
<dbReference type="InterPro" id="IPR000700">
    <property type="entry name" value="PAS-assoc_C"/>
</dbReference>
<dbReference type="PROSITE" id="PS50112">
    <property type="entry name" value="PAS"/>
    <property type="match status" value="2"/>
</dbReference>
<dbReference type="RefSeq" id="WP_322474630.1">
    <property type="nucleotide sequence ID" value="NZ_JBHRZG010000024.1"/>
</dbReference>
<dbReference type="InterPro" id="IPR052155">
    <property type="entry name" value="Biofilm_reg_signaling"/>
</dbReference>
<evidence type="ECO:0000313" key="5">
    <source>
        <dbReference type="EMBL" id="MFC3835360.1"/>
    </source>
</evidence>
<comment type="caution">
    <text evidence="5">The sequence shown here is derived from an EMBL/GenBank/DDBJ whole genome shotgun (WGS) entry which is preliminary data.</text>
</comment>
<dbReference type="InterPro" id="IPR001633">
    <property type="entry name" value="EAL_dom"/>
</dbReference>
<dbReference type="SMART" id="SM00091">
    <property type="entry name" value="PAS"/>
    <property type="match status" value="2"/>
</dbReference>
<accession>A0ABV7ZGL3</accession>
<dbReference type="SUPFAM" id="SSF55073">
    <property type="entry name" value="Nucleotide cyclase"/>
    <property type="match status" value="1"/>
</dbReference>
<dbReference type="Gene3D" id="3.30.70.270">
    <property type="match status" value="1"/>
</dbReference>
<dbReference type="InterPro" id="IPR001610">
    <property type="entry name" value="PAC"/>
</dbReference>
<evidence type="ECO:0000259" key="1">
    <source>
        <dbReference type="PROSITE" id="PS50112"/>
    </source>
</evidence>
<dbReference type="EMBL" id="JBHRZG010000024">
    <property type="protein sequence ID" value="MFC3835360.1"/>
    <property type="molecule type" value="Genomic_DNA"/>
</dbReference>
<dbReference type="PROSITE" id="PS50883">
    <property type="entry name" value="EAL"/>
    <property type="match status" value="1"/>
</dbReference>
<reference evidence="6" key="1">
    <citation type="journal article" date="2019" name="Int. J. Syst. Evol. Microbiol.">
        <title>The Global Catalogue of Microorganisms (GCM) 10K type strain sequencing project: providing services to taxonomists for standard genome sequencing and annotation.</title>
        <authorList>
            <consortium name="The Broad Institute Genomics Platform"/>
            <consortium name="The Broad Institute Genome Sequencing Center for Infectious Disease"/>
            <person name="Wu L."/>
            <person name="Ma J."/>
        </authorList>
    </citation>
    <scope>NUCLEOTIDE SEQUENCE [LARGE SCALE GENOMIC DNA]</scope>
    <source>
        <strain evidence="6">CCTCC AB 2017081</strain>
    </source>
</reference>
<feature type="domain" description="PAS" evidence="1">
    <location>
        <begin position="29"/>
        <end position="59"/>
    </location>
</feature>
<sequence length="706" mass="77748">MGFSRSEPLEPHAAHDVTAVAFDLTAALIVVLDRTGRIRRFNAACERLTGFREADVLGQVLWPLVLDAPEAARAIAAYAAMTPSSPIGRYRNYWVNTLGERRYISWDTTHLLGPDGEIDLVVATGLDVTQERQNRLEREESEQRFRTLFERSADGVVLIDPHDPDVPWRIVDCNAAFARMNGYRRDDLIGCPLDLLHEDDLMAREGSRLLEWIRTQGDDAHGEGSHRRRDGSVFPIESSSSVFTLGEREYVLGIDRDISERKHAEAQLQTLNARLAHEAHHDALTGLPNRVMLMDRLGRELARAQRAGHHLAVMFVDIDDFKRVNDSLGHAVGDSLLKEVAARLTRVMRPSDLVARVGGDEFVIVVPDLHNVHHAARVAHRIQETFLAPISVSGLSVTVSCSVGISVCPQDGNGVDDLLQHADLAMFEIKKHGKNAVRFFASTMNAAAHERLRLETRLRAAILDDTLSLQYQPQVDALSGQLVGLEALARWTDVELGVVSPGEFIPVAEDTGLIVPLGAWVLDEACRQAAEWNLTVPIAVNVSSAQLMRTDFLETVRDALRRHGLPPERLKLELTERLAVQNSVLAVQQLARLNALGVLLSLDDFGAGQSAVVSLMTLPLQEVKLDRSVLAGVTAQPETWDVLSALLALARGLKLSAVVEGVETEAQLAVLRALGCRTVQGYLTGRPERPEALDPWLRGTRASARP</sequence>
<dbReference type="InterPro" id="IPR029787">
    <property type="entry name" value="Nucleotide_cyclase"/>
</dbReference>
<dbReference type="InterPro" id="IPR035919">
    <property type="entry name" value="EAL_sf"/>
</dbReference>
<name>A0ABV7ZGL3_9DEIO</name>
<dbReference type="InterPro" id="IPR043128">
    <property type="entry name" value="Rev_trsase/Diguanyl_cyclase"/>
</dbReference>
<dbReference type="Pfam" id="PF00990">
    <property type="entry name" value="GGDEF"/>
    <property type="match status" value="1"/>
</dbReference>
<evidence type="ECO:0000259" key="4">
    <source>
        <dbReference type="PROSITE" id="PS50887"/>
    </source>
</evidence>
<dbReference type="InterPro" id="IPR000014">
    <property type="entry name" value="PAS"/>
</dbReference>
<dbReference type="NCBIfam" id="TIGR00229">
    <property type="entry name" value="sensory_box"/>
    <property type="match status" value="2"/>
</dbReference>
<dbReference type="InterPro" id="IPR000160">
    <property type="entry name" value="GGDEF_dom"/>
</dbReference>
<dbReference type="Gene3D" id="3.30.450.20">
    <property type="entry name" value="PAS domain"/>
    <property type="match status" value="2"/>
</dbReference>
<protein>
    <submittedName>
        <fullName evidence="5">Bifunctional diguanylate cyclase/phosphodiesterase</fullName>
    </submittedName>
</protein>
<evidence type="ECO:0000259" key="2">
    <source>
        <dbReference type="PROSITE" id="PS50113"/>
    </source>
</evidence>
<dbReference type="SUPFAM" id="SSF141868">
    <property type="entry name" value="EAL domain-like"/>
    <property type="match status" value="1"/>
</dbReference>
<dbReference type="CDD" id="cd00130">
    <property type="entry name" value="PAS"/>
    <property type="match status" value="2"/>
</dbReference>
<dbReference type="InterPro" id="IPR013656">
    <property type="entry name" value="PAS_4"/>
</dbReference>
<keyword evidence="6" id="KW-1185">Reference proteome</keyword>
<dbReference type="Pfam" id="PF00563">
    <property type="entry name" value="EAL"/>
    <property type="match status" value="1"/>
</dbReference>
<dbReference type="Gene3D" id="3.20.20.450">
    <property type="entry name" value="EAL domain"/>
    <property type="match status" value="1"/>
</dbReference>
<evidence type="ECO:0000259" key="3">
    <source>
        <dbReference type="PROSITE" id="PS50883"/>
    </source>
</evidence>